<organism evidence="3 4">
    <name type="scientific">Streptomyces gilvosporeus</name>
    <dbReference type="NCBI Taxonomy" id="553510"/>
    <lineage>
        <taxon>Bacteria</taxon>
        <taxon>Bacillati</taxon>
        <taxon>Actinomycetota</taxon>
        <taxon>Actinomycetes</taxon>
        <taxon>Kitasatosporales</taxon>
        <taxon>Streptomycetaceae</taxon>
        <taxon>Streptomyces</taxon>
    </lineage>
</organism>
<keyword evidence="4" id="KW-1185">Reference proteome</keyword>
<name>A0A1V0TSW7_9ACTN</name>
<evidence type="ECO:0000259" key="2">
    <source>
        <dbReference type="Pfam" id="PF24623"/>
    </source>
</evidence>
<dbReference type="InterPro" id="IPR056911">
    <property type="entry name" value="Phage_Znf_bind_put"/>
</dbReference>
<feature type="domain" description="DNA-binding phage zinc finger" evidence="2">
    <location>
        <begin position="175"/>
        <end position="227"/>
    </location>
</feature>
<dbReference type="AlphaFoldDB" id="A0A1V0TSW7"/>
<dbReference type="OrthoDB" id="4295854at2"/>
<feature type="region of interest" description="Disordered" evidence="1">
    <location>
        <begin position="200"/>
        <end position="233"/>
    </location>
</feature>
<sequence>MQPREIAALLDRIGLDDSRIDRQLADEHLAERTITRWTEALAEVPATLPDGSWDVGRAVRWYYERRGGDNSARFRAIEPHDILAAWAPHRTALMQRHTDPAPRVDPDDVAGYLSALRTGRAAVATGRAAPVEQRMLTGGPSPEVAERLAAIGSPIPEAVRGELARWRPRAAAREATVRAGGPDPLAVVCPWCHAEVKQPCRGGWRPNGKGRRTKTKAHDSRIDRAAEQQGLAA</sequence>
<dbReference type="EMBL" id="CP020569">
    <property type="protein sequence ID" value="ARF55983.1"/>
    <property type="molecule type" value="Genomic_DNA"/>
</dbReference>
<gene>
    <name evidence="3" type="ORF">B1H19_18930</name>
</gene>
<evidence type="ECO:0000313" key="4">
    <source>
        <dbReference type="Proteomes" id="UP000192726"/>
    </source>
</evidence>
<dbReference type="Pfam" id="PF24623">
    <property type="entry name" value="Phage_zn_bind_8"/>
    <property type="match status" value="1"/>
</dbReference>
<reference evidence="3 4" key="1">
    <citation type="submission" date="2017-04" db="EMBL/GenBank/DDBJ databases">
        <title>Complete Genome Sequence of Streptomyces gilvosporeus F607, a Capable Producer of Natamycin.</title>
        <authorList>
            <person name="Zong G."/>
            <person name="Zhong C."/>
            <person name="Fu J."/>
            <person name="Qin R."/>
            <person name="Cao G."/>
        </authorList>
    </citation>
    <scope>NUCLEOTIDE SEQUENCE [LARGE SCALE GENOMIC DNA]</scope>
    <source>
        <strain evidence="3 4">F607</strain>
    </source>
</reference>
<dbReference type="KEGG" id="sgv:B1H19_18930"/>
<dbReference type="RefSeq" id="WP_083105838.1">
    <property type="nucleotide sequence ID" value="NZ_CP020569.1"/>
</dbReference>
<proteinExistence type="predicted"/>
<protein>
    <recommendedName>
        <fullName evidence="2">DNA-binding phage zinc finger domain-containing protein</fullName>
    </recommendedName>
</protein>
<evidence type="ECO:0000313" key="3">
    <source>
        <dbReference type="EMBL" id="ARF55983.1"/>
    </source>
</evidence>
<accession>A0A1V0TSW7</accession>
<dbReference type="STRING" id="553510.B1H19_18930"/>
<feature type="compositionally biased region" description="Basic and acidic residues" evidence="1">
    <location>
        <begin position="216"/>
        <end position="226"/>
    </location>
</feature>
<dbReference type="Proteomes" id="UP000192726">
    <property type="component" value="Chromosome"/>
</dbReference>
<evidence type="ECO:0000256" key="1">
    <source>
        <dbReference type="SAM" id="MobiDB-lite"/>
    </source>
</evidence>